<sequence>MSRATKTLVMVCVGACALAALPACAQNFGAAKEKVLLQRKLPALVRLPGSSIKVAVTGGESDGALPYDFQALLETELLKDDPDLREDNNPNAIINCRITEYSGPAETTTTAPGVSLTKGAPATQQLHRWTGLLTVAFQAKTPDGRTLITDNVTSKYDEQFDSSGISTSHGVKGSLSGTWGKLKGQKNDENTPPNSSEIRSRLILDTVQQIAEHIVNTNETIEVFLAKQDGALDEGDKDAVAGLWERALETFETAQANPKPEEDAYRLYDIGVAFEALAYQAEDEKATTKYLDQAAINYGKAIDAKPAEKYFVQPQKRIDTAIAHYKQLELQNEAAKRAKEAELAAANAPPSGASPSGKGLTNAQVITMVKSGIDDGTIIQAIHGADAVNFDVTPDGEHTLTSSGVSARVITVMKSQAAKRAAADKAVHKGLTNAQIITMVKAGLDDDAVVQAIHGADATDFDLSPDGQKQLTTSGVSTRVLGAMKARALRRPAASARPVAEK</sequence>
<accession>A0A2N9LVL0</accession>
<dbReference type="AlphaFoldDB" id="A0A2N9LVL0"/>
<organism evidence="4 5">
    <name type="scientific">Candidatus Sulfuritelmatomonas gaucii</name>
    <dbReference type="NCBI Taxonomy" id="2043161"/>
    <lineage>
        <taxon>Bacteria</taxon>
        <taxon>Pseudomonadati</taxon>
        <taxon>Acidobacteriota</taxon>
        <taxon>Terriglobia</taxon>
        <taxon>Terriglobales</taxon>
        <taxon>Acidobacteriaceae</taxon>
        <taxon>Candidatus Sulfuritelmatomonas</taxon>
    </lineage>
</organism>
<evidence type="ECO:0000313" key="5">
    <source>
        <dbReference type="Proteomes" id="UP000239735"/>
    </source>
</evidence>
<keyword evidence="1" id="KW-0175">Coiled coil</keyword>
<evidence type="ECO:0000256" key="3">
    <source>
        <dbReference type="SAM" id="SignalP"/>
    </source>
</evidence>
<feature type="chain" id="PRO_5014828615" evidence="3">
    <location>
        <begin position="26"/>
        <end position="502"/>
    </location>
</feature>
<dbReference type="Proteomes" id="UP000239735">
    <property type="component" value="Unassembled WGS sequence"/>
</dbReference>
<gene>
    <name evidence="4" type="ORF">SBA5_580052</name>
</gene>
<feature type="coiled-coil region" evidence="1">
    <location>
        <begin position="318"/>
        <end position="345"/>
    </location>
</feature>
<protein>
    <submittedName>
        <fullName evidence="4">Uncharacterized protein</fullName>
    </submittedName>
</protein>
<feature type="region of interest" description="Disordered" evidence="2">
    <location>
        <begin position="162"/>
        <end position="196"/>
    </location>
</feature>
<proteinExistence type="predicted"/>
<evidence type="ECO:0000256" key="2">
    <source>
        <dbReference type="SAM" id="MobiDB-lite"/>
    </source>
</evidence>
<evidence type="ECO:0000256" key="1">
    <source>
        <dbReference type="SAM" id="Coils"/>
    </source>
</evidence>
<reference evidence="5" key="1">
    <citation type="submission" date="2018-02" db="EMBL/GenBank/DDBJ databases">
        <authorList>
            <person name="Hausmann B."/>
        </authorList>
    </citation>
    <scope>NUCLEOTIDE SEQUENCE [LARGE SCALE GENOMIC DNA]</scope>
    <source>
        <strain evidence="5">Peat soil MAG SbA5</strain>
    </source>
</reference>
<name>A0A2N9LVL0_9BACT</name>
<feature type="signal peptide" evidence="3">
    <location>
        <begin position="1"/>
        <end position="25"/>
    </location>
</feature>
<dbReference type="EMBL" id="OKRB01000117">
    <property type="protein sequence ID" value="SPE27173.1"/>
    <property type="molecule type" value="Genomic_DNA"/>
</dbReference>
<evidence type="ECO:0000313" key="4">
    <source>
        <dbReference type="EMBL" id="SPE27173.1"/>
    </source>
</evidence>
<keyword evidence="3" id="KW-0732">Signal</keyword>